<evidence type="ECO:0000313" key="1">
    <source>
        <dbReference type="EMBL" id="MBB6439882.1"/>
    </source>
</evidence>
<keyword evidence="2" id="KW-1185">Reference proteome</keyword>
<dbReference type="EMBL" id="JACHEM010000031">
    <property type="protein sequence ID" value="MBB6439882.1"/>
    <property type="molecule type" value="Genomic_DNA"/>
</dbReference>
<name>A0A7X0HP10_9ACTN</name>
<organism evidence="1 2">
    <name type="scientific">Streptomyces candidus</name>
    <dbReference type="NCBI Taxonomy" id="67283"/>
    <lineage>
        <taxon>Bacteria</taxon>
        <taxon>Bacillati</taxon>
        <taxon>Actinomycetota</taxon>
        <taxon>Actinomycetes</taxon>
        <taxon>Kitasatosporales</taxon>
        <taxon>Streptomycetaceae</taxon>
        <taxon>Streptomyces</taxon>
    </lineage>
</organism>
<evidence type="ECO:0000313" key="2">
    <source>
        <dbReference type="Proteomes" id="UP000540423"/>
    </source>
</evidence>
<accession>A0A7X0HP10</accession>
<dbReference type="Proteomes" id="UP000540423">
    <property type="component" value="Unassembled WGS sequence"/>
</dbReference>
<gene>
    <name evidence="1" type="ORF">HNQ79_006394</name>
</gene>
<reference evidence="1 2" key="1">
    <citation type="submission" date="2020-08" db="EMBL/GenBank/DDBJ databases">
        <title>Genomic Encyclopedia of Type Strains, Phase IV (KMG-IV): sequencing the most valuable type-strain genomes for metagenomic binning, comparative biology and taxonomic classification.</title>
        <authorList>
            <person name="Goeker M."/>
        </authorList>
    </citation>
    <scope>NUCLEOTIDE SEQUENCE [LARGE SCALE GENOMIC DNA]</scope>
    <source>
        <strain evidence="1 2">DSM 40141</strain>
    </source>
</reference>
<feature type="non-terminal residue" evidence="1">
    <location>
        <position position="254"/>
    </location>
</feature>
<dbReference type="AlphaFoldDB" id="A0A7X0HP10"/>
<sequence>MSREHGTRARYVVERCRCEPCTTANRAAENDRYRQQAYGRWQPYVDARPARDHVRMLMDYGLGWKRIAEMAGVGRGTVEKLLYGAAHRGMEPSKGVRPETAKRLLAVRPEGERLGGAVCVDATGTRRRLQALVAAGWPQAQLADRLGMEPANFGRTLRSARVQTATERAARKLYDDLWRTDPRDHGVINQAYSRARSYAIAHRWPPVGEWDDDTIDDPAAFPDWTGQCGTPAGYRAHSRHRIPHCDPCRQAEAA</sequence>
<proteinExistence type="predicted"/>
<comment type="caution">
    <text evidence="1">The sequence shown here is derived from an EMBL/GenBank/DDBJ whole genome shotgun (WGS) entry which is preliminary data.</text>
</comment>
<protein>
    <submittedName>
        <fullName evidence="1">Transcriptional regulator with XRE-family HTH domain</fullName>
    </submittedName>
</protein>